<dbReference type="GO" id="GO:0016787">
    <property type="term" value="F:hydrolase activity"/>
    <property type="evidence" value="ECO:0007669"/>
    <property type="project" value="UniProtKB-KW"/>
</dbReference>
<dbReference type="InterPro" id="IPR011105">
    <property type="entry name" value="Cell_wall_hydrolase_SleB"/>
</dbReference>
<keyword evidence="2" id="KW-0614">Plasmid</keyword>
<dbReference type="Gene3D" id="1.10.10.2520">
    <property type="entry name" value="Cell wall hydrolase SleB, domain 1"/>
    <property type="match status" value="1"/>
</dbReference>
<dbReference type="Pfam" id="PF07486">
    <property type="entry name" value="Hydrolase_2"/>
    <property type="match status" value="1"/>
</dbReference>
<evidence type="ECO:0000313" key="3">
    <source>
        <dbReference type="Proteomes" id="UP000296374"/>
    </source>
</evidence>
<keyword evidence="2" id="KW-0378">Hydrolase</keyword>
<organism evidence="2 3">
    <name type="scientific">Paracoccus liaowanqingii</name>
    <dbReference type="NCBI Taxonomy" id="2560053"/>
    <lineage>
        <taxon>Bacteria</taxon>
        <taxon>Pseudomonadati</taxon>
        <taxon>Pseudomonadota</taxon>
        <taxon>Alphaproteobacteria</taxon>
        <taxon>Rhodobacterales</taxon>
        <taxon>Paracoccaceae</taxon>
        <taxon>Paracoccus</taxon>
    </lineage>
</organism>
<geneLocation type="plasmid" evidence="2 3">
    <name>unnamed5</name>
</geneLocation>
<evidence type="ECO:0000313" key="2">
    <source>
        <dbReference type="EMBL" id="QDA35958.1"/>
    </source>
</evidence>
<name>A0A4Y5SSU8_9RHOB</name>
<dbReference type="InterPro" id="IPR042047">
    <property type="entry name" value="SleB_dom1"/>
</dbReference>
<sequence>MIRAFLAMAFTVVAAWQSSGLVFTQADERVTGGQAQLGTNSDARGTAPAEPLALAATPYDPWAPLVVQPAPLAQDTPGAPSPQDPALVLRGSQMPLPRPTGVVTTRPHPRPPSAAQILDGARIPAPPASLQNASDLTCIAVAIYHEARDQTDLGQRAVASVILQRAAVPHRWGRTACDSVVPVQFSFMTSRYDYPPIKDMESWKKAVQFAAEAFLQGPMRELRGADHYHTTAVSPDWAPRMIRVRVIDDHVFYADPRSRLSL</sequence>
<accession>A0A4Y5SSU8</accession>
<dbReference type="RefSeq" id="WP_139615767.1">
    <property type="nucleotide sequence ID" value="NZ_CP040761.1"/>
</dbReference>
<dbReference type="AlphaFoldDB" id="A0A4Y5SSU8"/>
<feature type="domain" description="Cell wall hydrolase SleB" evidence="1">
    <location>
        <begin position="151"/>
        <end position="253"/>
    </location>
</feature>
<evidence type="ECO:0000259" key="1">
    <source>
        <dbReference type="Pfam" id="PF07486"/>
    </source>
</evidence>
<dbReference type="KEGG" id="plia:E4191_17560"/>
<dbReference type="EMBL" id="CP040761">
    <property type="protein sequence ID" value="QDA35958.1"/>
    <property type="molecule type" value="Genomic_DNA"/>
</dbReference>
<gene>
    <name evidence="2" type="ORF">E4191_17560</name>
</gene>
<protein>
    <submittedName>
        <fullName evidence="2">Cell wall hydrolase</fullName>
    </submittedName>
</protein>
<dbReference type="Proteomes" id="UP000296374">
    <property type="component" value="Plasmid unnamed5"/>
</dbReference>
<reference evidence="3" key="1">
    <citation type="submission" date="2019-05" db="EMBL/GenBank/DDBJ databases">
        <title>Tamlana fucoidanivorans sp. nov., isolated from the surface of algae collected from Fujian province in China.</title>
        <authorList>
            <person name="Li J."/>
        </authorList>
    </citation>
    <scope>NUCLEOTIDE SEQUENCE [LARGE SCALE GENOMIC DNA]</scope>
    <source>
        <strain evidence="3">2251</strain>
        <plasmid evidence="3">unnamed5</plasmid>
    </source>
</reference>
<proteinExistence type="predicted"/>